<protein>
    <submittedName>
        <fullName evidence="2">Uncharacterized protein</fullName>
    </submittedName>
</protein>
<accession>A0A381WRT0</accession>
<reference evidence="2" key="1">
    <citation type="submission" date="2018-05" db="EMBL/GenBank/DDBJ databases">
        <authorList>
            <person name="Lanie J.A."/>
            <person name="Ng W.-L."/>
            <person name="Kazmierczak K.M."/>
            <person name="Andrzejewski T.M."/>
            <person name="Davidsen T.M."/>
            <person name="Wayne K.J."/>
            <person name="Tettelin H."/>
            <person name="Glass J.I."/>
            <person name="Rusch D."/>
            <person name="Podicherti R."/>
            <person name="Tsui H.-C.T."/>
            <person name="Winkler M.E."/>
        </authorList>
    </citation>
    <scope>NUCLEOTIDE SEQUENCE</scope>
</reference>
<gene>
    <name evidence="2" type="ORF">METZ01_LOCUS108070</name>
</gene>
<feature type="compositionally biased region" description="Polar residues" evidence="1">
    <location>
        <begin position="318"/>
        <end position="337"/>
    </location>
</feature>
<dbReference type="SUPFAM" id="SSF54593">
    <property type="entry name" value="Glyoxalase/Bleomycin resistance protein/Dihydroxybiphenyl dioxygenase"/>
    <property type="match status" value="1"/>
</dbReference>
<dbReference type="InterPro" id="IPR029068">
    <property type="entry name" value="Glyas_Bleomycin-R_OHBP_Dase"/>
</dbReference>
<evidence type="ECO:0000256" key="1">
    <source>
        <dbReference type="SAM" id="MobiDB-lite"/>
    </source>
</evidence>
<feature type="region of interest" description="Disordered" evidence="1">
    <location>
        <begin position="309"/>
        <end position="337"/>
    </location>
</feature>
<dbReference type="EMBL" id="UINC01012673">
    <property type="protein sequence ID" value="SVA55216.1"/>
    <property type="molecule type" value="Genomic_DNA"/>
</dbReference>
<dbReference type="Gene3D" id="3.10.180.10">
    <property type="entry name" value="2,3-Dihydroxybiphenyl 1,2-Dioxygenase, domain 1"/>
    <property type="match status" value="1"/>
</dbReference>
<evidence type="ECO:0000313" key="2">
    <source>
        <dbReference type="EMBL" id="SVA55216.1"/>
    </source>
</evidence>
<dbReference type="AlphaFoldDB" id="A0A381WRT0"/>
<proteinExistence type="predicted"/>
<name>A0A381WRT0_9ZZZZ</name>
<sequence>MPIIKVKEVSYPILQCPDLDIQERFLIHFGMHTVEKTEDTLLMRGEGPQQFIEVCKKGDKKILGAAFGAESIKDLEKLSSTESFSEVQELSTPGGGFVTKGIDPDGIGVDVIFGTEDRDMEEGPAPYPTNEGGQINRINMTKRFPKGQYPRILRFGHYGINSLDIPGTLKWYNEHIGIIASDILKAPPPPVTENSMTIGIFARLDRGLEPTDHHSIFWLDANLQSEGVPGLNHVSFEMVNIDDVFMGYEMLKKHAEEFNYEHEWGVGRHYQGSQIFDYWRSPFKQVHEHQTDGDYFDNTIPPQLVDVTADGGPENTEPGPSQWGNSISTTFGNKEGV</sequence>
<organism evidence="2">
    <name type="scientific">marine metagenome</name>
    <dbReference type="NCBI Taxonomy" id="408172"/>
    <lineage>
        <taxon>unclassified sequences</taxon>
        <taxon>metagenomes</taxon>
        <taxon>ecological metagenomes</taxon>
    </lineage>
</organism>